<dbReference type="EMBL" id="CP046415">
    <property type="protein sequence ID" value="QGT78402.1"/>
    <property type="molecule type" value="Genomic_DNA"/>
</dbReference>
<dbReference type="AlphaFoldDB" id="A0A6I6DA33"/>
<evidence type="ECO:0000313" key="1">
    <source>
        <dbReference type="EMBL" id="QGT78402.1"/>
    </source>
</evidence>
<gene>
    <name evidence="1" type="ORF">GM160_05545</name>
</gene>
<sequence>MSSRNFRYPPVLADQLRVALRHIRSIDEQHGEGSALDFLERHRRNKGRMLTSALAQRDPSPVEIEPIPWELKTSGMLDEIHHAFQAMHRYREGGAGEYISRDVYAEVRDEVVSDRQRQAGKAAAEQHSAKAAEMKQALVARARELKASDELRRNSYYQRLERFISDEFSETRTRRCIQGWLKEAGVEPPPI</sequence>
<accession>A0A6I6DA33</accession>
<proteinExistence type="predicted"/>
<name>A0A6I6DA33_9GAMM</name>
<organism evidence="1 2">
    <name type="scientific">Guyparkeria halophila</name>
    <dbReference type="NCBI Taxonomy" id="47960"/>
    <lineage>
        <taxon>Bacteria</taxon>
        <taxon>Pseudomonadati</taxon>
        <taxon>Pseudomonadota</taxon>
        <taxon>Gammaproteobacteria</taxon>
        <taxon>Chromatiales</taxon>
        <taxon>Thioalkalibacteraceae</taxon>
        <taxon>Guyparkeria</taxon>
    </lineage>
</organism>
<evidence type="ECO:0000313" key="2">
    <source>
        <dbReference type="Proteomes" id="UP000427716"/>
    </source>
</evidence>
<dbReference type="RefSeq" id="WP_156573799.1">
    <property type="nucleotide sequence ID" value="NZ_CP046415.1"/>
</dbReference>
<reference evidence="1 2" key="1">
    <citation type="submission" date="2019-11" db="EMBL/GenBank/DDBJ databases">
        <authorList>
            <person name="Zhang J."/>
            <person name="Sun C."/>
        </authorList>
    </citation>
    <scope>NUCLEOTIDE SEQUENCE [LARGE SCALE GENOMIC DNA]</scope>
    <source>
        <strain evidence="2">sp2</strain>
    </source>
</reference>
<dbReference type="Proteomes" id="UP000427716">
    <property type="component" value="Chromosome"/>
</dbReference>
<protein>
    <submittedName>
        <fullName evidence="1">Uncharacterized protein</fullName>
    </submittedName>
</protein>
<dbReference type="KEGG" id="ghl:GM160_05545"/>
<keyword evidence="2" id="KW-1185">Reference proteome</keyword>